<name>A0ACC0YAU0_9ROSI</name>
<evidence type="ECO:0000313" key="1">
    <source>
        <dbReference type="EMBL" id="KAJ0034215.1"/>
    </source>
</evidence>
<keyword evidence="2" id="KW-1185">Reference proteome</keyword>
<sequence>MKQYKCLTSNSSLASAIYVPFYAGLNVGRHLWGFNTSVRDSSAFDMVKWLKAKPEWKRMWGRDHFFVAGRIAWDFRRRREIDSDWGNKLMSLPESMNMTMLTIESISWSNEFAIPYPTYFHPSSEREHKEEESGGDVCARNGVVAVRLGWGEERGEDMGEGDGDGEKGEDEVREGTDCMG</sequence>
<comment type="caution">
    <text evidence="1">The sequence shown here is derived from an EMBL/GenBank/DDBJ whole genome shotgun (WGS) entry which is preliminary data.</text>
</comment>
<protein>
    <submittedName>
        <fullName evidence="1">Uncharacterized protein</fullName>
    </submittedName>
</protein>
<dbReference type="Proteomes" id="UP001163603">
    <property type="component" value="Chromosome 7"/>
</dbReference>
<gene>
    <name evidence="1" type="ORF">Pint_25628</name>
</gene>
<reference evidence="2" key="1">
    <citation type="journal article" date="2023" name="G3 (Bethesda)">
        <title>Genome assembly and association tests identify interacting loci associated with vigor, precocity, and sex in interspecific pistachio rootstocks.</title>
        <authorList>
            <person name="Palmer W."/>
            <person name="Jacygrad E."/>
            <person name="Sagayaradj S."/>
            <person name="Cavanaugh K."/>
            <person name="Han R."/>
            <person name="Bertier L."/>
            <person name="Beede B."/>
            <person name="Kafkas S."/>
            <person name="Golino D."/>
            <person name="Preece J."/>
            <person name="Michelmore R."/>
        </authorList>
    </citation>
    <scope>NUCLEOTIDE SEQUENCE [LARGE SCALE GENOMIC DNA]</scope>
</reference>
<organism evidence="1 2">
    <name type="scientific">Pistacia integerrima</name>
    <dbReference type="NCBI Taxonomy" id="434235"/>
    <lineage>
        <taxon>Eukaryota</taxon>
        <taxon>Viridiplantae</taxon>
        <taxon>Streptophyta</taxon>
        <taxon>Embryophyta</taxon>
        <taxon>Tracheophyta</taxon>
        <taxon>Spermatophyta</taxon>
        <taxon>Magnoliopsida</taxon>
        <taxon>eudicotyledons</taxon>
        <taxon>Gunneridae</taxon>
        <taxon>Pentapetalae</taxon>
        <taxon>rosids</taxon>
        <taxon>malvids</taxon>
        <taxon>Sapindales</taxon>
        <taxon>Anacardiaceae</taxon>
        <taxon>Pistacia</taxon>
    </lineage>
</organism>
<accession>A0ACC0YAU0</accession>
<dbReference type="EMBL" id="CM047742">
    <property type="protein sequence ID" value="KAJ0034215.1"/>
    <property type="molecule type" value="Genomic_DNA"/>
</dbReference>
<proteinExistence type="predicted"/>
<evidence type="ECO:0000313" key="2">
    <source>
        <dbReference type="Proteomes" id="UP001163603"/>
    </source>
</evidence>